<name>A0A8H5BSY9_9AGAR</name>
<evidence type="ECO:0000256" key="3">
    <source>
        <dbReference type="ARBA" id="ARBA00022833"/>
    </source>
</evidence>
<dbReference type="PROSITE" id="PS01360">
    <property type="entry name" value="ZF_MYND_1"/>
    <property type="match status" value="1"/>
</dbReference>
<dbReference type="OrthoDB" id="265717at2759"/>
<dbReference type="Gene3D" id="6.10.140.2220">
    <property type="match status" value="1"/>
</dbReference>
<dbReference type="SUPFAM" id="SSF144232">
    <property type="entry name" value="HIT/MYND zinc finger-like"/>
    <property type="match status" value="1"/>
</dbReference>
<dbReference type="AlphaFoldDB" id="A0A8H5BSY9"/>
<evidence type="ECO:0000256" key="1">
    <source>
        <dbReference type="ARBA" id="ARBA00022723"/>
    </source>
</evidence>
<reference evidence="6 7" key="1">
    <citation type="journal article" date="2020" name="ISME J.">
        <title>Uncovering the hidden diversity of litter-decomposition mechanisms in mushroom-forming fungi.</title>
        <authorList>
            <person name="Floudas D."/>
            <person name="Bentzer J."/>
            <person name="Ahren D."/>
            <person name="Johansson T."/>
            <person name="Persson P."/>
            <person name="Tunlid A."/>
        </authorList>
    </citation>
    <scope>NUCLEOTIDE SEQUENCE [LARGE SCALE GENOMIC DNA]</scope>
    <source>
        <strain evidence="6 7">CBS 175.51</strain>
    </source>
</reference>
<comment type="caution">
    <text evidence="6">The sequence shown here is derived from an EMBL/GenBank/DDBJ whole genome shotgun (WGS) entry which is preliminary data.</text>
</comment>
<dbReference type="EMBL" id="JAACJK010000128">
    <property type="protein sequence ID" value="KAF5328516.1"/>
    <property type="molecule type" value="Genomic_DNA"/>
</dbReference>
<keyword evidence="7" id="KW-1185">Reference proteome</keyword>
<keyword evidence="3" id="KW-0862">Zinc</keyword>
<feature type="domain" description="MYND-type" evidence="5">
    <location>
        <begin position="485"/>
        <end position="531"/>
    </location>
</feature>
<dbReference type="Proteomes" id="UP000541558">
    <property type="component" value="Unassembled WGS sequence"/>
</dbReference>
<evidence type="ECO:0000313" key="7">
    <source>
        <dbReference type="Proteomes" id="UP000541558"/>
    </source>
</evidence>
<organism evidence="6 7">
    <name type="scientific">Ephemerocybe angulata</name>
    <dbReference type="NCBI Taxonomy" id="980116"/>
    <lineage>
        <taxon>Eukaryota</taxon>
        <taxon>Fungi</taxon>
        <taxon>Dikarya</taxon>
        <taxon>Basidiomycota</taxon>
        <taxon>Agaricomycotina</taxon>
        <taxon>Agaricomycetes</taxon>
        <taxon>Agaricomycetidae</taxon>
        <taxon>Agaricales</taxon>
        <taxon>Agaricineae</taxon>
        <taxon>Psathyrellaceae</taxon>
        <taxon>Ephemerocybe</taxon>
    </lineage>
</organism>
<dbReference type="GO" id="GO:0008270">
    <property type="term" value="F:zinc ion binding"/>
    <property type="evidence" value="ECO:0007669"/>
    <property type="project" value="UniProtKB-KW"/>
</dbReference>
<dbReference type="InterPro" id="IPR002893">
    <property type="entry name" value="Znf_MYND"/>
</dbReference>
<sequence length="684" mass="78073">MPPGIKMPPGFKFKLPPNNQFPLDMRRGCGVNEELSVQVKSNCISHQSIRRARKPNNLPALITLTGELTPENFVLDVVDAVLLHVHPIPFKRPKKGEDYPLLTGTHQISAWCTRVPLTPFRGMIAKILPKLDMIMDWLLYLTYYPNPVDTSKLGGFQFNDPIKPCFSIVHMACNASLEIRKQMFSTPKIVDFTLRAWTLQNKGVPYVLLTGPNARCPVSTLFSFIMAGEGRFRVYDVLLCRTKEPDGKALRSLAIENLVKRADEARRMELRGGEVEQMYNERPALHSGMQPPKFVDPGIASAFLETVLSIAASFFMDENLSRLIMKSDFFQIFTEALETWVLSKSKRGPADRQARFLAFRTASRAQDMVEEYGAIDRRLSIAVHRKMLSSGLIPVMIEGMQTIRREDKETTLALSQMMDRTKRLVEGYPKVAPEVDNVLKRHRGARYRDHHFLSGTGWEASWIFLCRSVETGCGVEDGIWDTTACDNLGCPTRHVSPPTPIGKVCAGCHTMSYCGEECQKADWKAQHREECRQAREAYDKRKVSGNLHYTQTLRRRHLEFACRSAAYTYSISGTNHKSVLRIDLYERRSIPIDEYLKVHGLSEQVEGDPSELTWDQLQDRRIQRLVKYYAEHGEKENLALAEMQFRCGDHTVFTLVLIQNPFGNGEPWVETEFWLYQCITRILG</sequence>
<protein>
    <recommendedName>
        <fullName evidence="5">MYND-type domain-containing protein</fullName>
    </recommendedName>
</protein>
<accession>A0A8H5BSY9</accession>
<gene>
    <name evidence="6" type="ORF">D9611_014388</name>
</gene>
<evidence type="ECO:0000256" key="2">
    <source>
        <dbReference type="ARBA" id="ARBA00022771"/>
    </source>
</evidence>
<dbReference type="PROSITE" id="PS50865">
    <property type="entry name" value="ZF_MYND_2"/>
    <property type="match status" value="1"/>
</dbReference>
<proteinExistence type="predicted"/>
<keyword evidence="2 4" id="KW-0863">Zinc-finger</keyword>
<evidence type="ECO:0000259" key="5">
    <source>
        <dbReference type="PROSITE" id="PS50865"/>
    </source>
</evidence>
<dbReference type="Pfam" id="PF01753">
    <property type="entry name" value="zf-MYND"/>
    <property type="match status" value="1"/>
</dbReference>
<evidence type="ECO:0000313" key="6">
    <source>
        <dbReference type="EMBL" id="KAF5328516.1"/>
    </source>
</evidence>
<evidence type="ECO:0000256" key="4">
    <source>
        <dbReference type="PROSITE-ProRule" id="PRU00134"/>
    </source>
</evidence>
<keyword evidence="1" id="KW-0479">Metal-binding</keyword>